<dbReference type="PROSITE" id="PS50158">
    <property type="entry name" value="ZF_CCHC"/>
    <property type="match status" value="1"/>
</dbReference>
<dbReference type="SMART" id="SM00343">
    <property type="entry name" value="ZnF_C2HC"/>
    <property type="match status" value="3"/>
</dbReference>
<keyword evidence="2 4" id="KW-0863">Zinc-finger</keyword>
<dbReference type="AlphaFoldDB" id="A0AAD5TSR3"/>
<sequence>MMTSGSPSGKIEQNFVQSSTEQQKNLQTYPSSTKSTFSTIPTTSSVSVNSSISSIDQLKNSVPTDVFLQNKIDFTDPIAINSSTVSKNTQFTSSSLLSLLERNHFSLPNTSNYEDDFTRQFGGLDLNQSRRNSDGSFDIHQKKQDPVPRNAMNLNDSHLMHARSFDLDSSIKQHQPMYSNSTEHLMFPSSSSSPYRVATSTALRALASPNSIGMEHDFLDDFEAENFDTELGGIPANTLSQNAHLLHNLGNLPPDSMYFKGYSATPPPGYVCKLCFVDGHWLRNCQLYLERKRGNQLHQQFMAELSNNPASNLISDQLKYQYQKLSQQLYLGGTRLPLKTTPPDGYICRKCNTPGHWIQQCPFQKTSIPPTTYTCRICGVKGHWIYQCAHRLPKQVSNGVGLLGLGSLGSNLVNGLGANLQTNLGGNHLGKECNLNENNGTPLKMADFFY</sequence>
<protein>
    <recommendedName>
        <fullName evidence="6">CCHC-type domain-containing protein</fullName>
    </recommendedName>
</protein>
<organism evidence="7 8">
    <name type="scientific">Clydaea vesicula</name>
    <dbReference type="NCBI Taxonomy" id="447962"/>
    <lineage>
        <taxon>Eukaryota</taxon>
        <taxon>Fungi</taxon>
        <taxon>Fungi incertae sedis</taxon>
        <taxon>Chytridiomycota</taxon>
        <taxon>Chytridiomycota incertae sedis</taxon>
        <taxon>Chytridiomycetes</taxon>
        <taxon>Lobulomycetales</taxon>
        <taxon>Lobulomycetaceae</taxon>
        <taxon>Clydaea</taxon>
    </lineage>
</organism>
<gene>
    <name evidence="7" type="ORF">HK099_002722</name>
</gene>
<feature type="region of interest" description="Disordered" evidence="5">
    <location>
        <begin position="1"/>
        <end position="46"/>
    </location>
</feature>
<dbReference type="Gene3D" id="4.10.60.10">
    <property type="entry name" value="Zinc finger, CCHC-type"/>
    <property type="match status" value="1"/>
</dbReference>
<keyword evidence="1" id="KW-0479">Metal-binding</keyword>
<dbReference type="InterPro" id="IPR025829">
    <property type="entry name" value="Zn_knuckle_CX2CX3GHX4C"/>
</dbReference>
<evidence type="ECO:0000256" key="2">
    <source>
        <dbReference type="ARBA" id="ARBA00022771"/>
    </source>
</evidence>
<feature type="compositionally biased region" description="Low complexity" evidence="5">
    <location>
        <begin position="31"/>
        <end position="46"/>
    </location>
</feature>
<feature type="non-terminal residue" evidence="7">
    <location>
        <position position="450"/>
    </location>
</feature>
<dbReference type="EMBL" id="JADGJW010001925">
    <property type="protein sequence ID" value="KAJ3200333.1"/>
    <property type="molecule type" value="Genomic_DNA"/>
</dbReference>
<reference evidence="7" key="1">
    <citation type="submission" date="2020-05" db="EMBL/GenBank/DDBJ databases">
        <title>Phylogenomic resolution of chytrid fungi.</title>
        <authorList>
            <person name="Stajich J.E."/>
            <person name="Amses K."/>
            <person name="Simmons R."/>
            <person name="Seto K."/>
            <person name="Myers J."/>
            <person name="Bonds A."/>
            <person name="Quandt C.A."/>
            <person name="Barry K."/>
            <person name="Liu P."/>
            <person name="Grigoriev I."/>
            <person name="Longcore J.E."/>
            <person name="James T.Y."/>
        </authorList>
    </citation>
    <scope>NUCLEOTIDE SEQUENCE</scope>
    <source>
        <strain evidence="7">JEL0476</strain>
    </source>
</reference>
<feature type="domain" description="CCHC-type" evidence="6">
    <location>
        <begin position="348"/>
        <end position="362"/>
    </location>
</feature>
<dbReference type="GO" id="GO:0003676">
    <property type="term" value="F:nucleic acid binding"/>
    <property type="evidence" value="ECO:0007669"/>
    <property type="project" value="InterPro"/>
</dbReference>
<feature type="compositionally biased region" description="Basic and acidic residues" evidence="5">
    <location>
        <begin position="131"/>
        <end position="146"/>
    </location>
</feature>
<feature type="region of interest" description="Disordered" evidence="5">
    <location>
        <begin position="124"/>
        <end position="148"/>
    </location>
</feature>
<dbReference type="GO" id="GO:0008270">
    <property type="term" value="F:zinc ion binding"/>
    <property type="evidence" value="ECO:0007669"/>
    <property type="project" value="UniProtKB-KW"/>
</dbReference>
<keyword evidence="3" id="KW-0862">Zinc</keyword>
<evidence type="ECO:0000259" key="6">
    <source>
        <dbReference type="PROSITE" id="PS50158"/>
    </source>
</evidence>
<evidence type="ECO:0000313" key="7">
    <source>
        <dbReference type="EMBL" id="KAJ3200333.1"/>
    </source>
</evidence>
<accession>A0AAD5TSR3</accession>
<name>A0AAD5TSR3_9FUNG</name>
<feature type="compositionally biased region" description="Polar residues" evidence="5">
    <location>
        <begin position="14"/>
        <end position="30"/>
    </location>
</feature>
<dbReference type="Pfam" id="PF13917">
    <property type="entry name" value="zf-CCHC_3"/>
    <property type="match status" value="1"/>
</dbReference>
<evidence type="ECO:0000313" key="8">
    <source>
        <dbReference type="Proteomes" id="UP001211065"/>
    </source>
</evidence>
<proteinExistence type="predicted"/>
<evidence type="ECO:0000256" key="4">
    <source>
        <dbReference type="PROSITE-ProRule" id="PRU00047"/>
    </source>
</evidence>
<dbReference type="SUPFAM" id="SSF57756">
    <property type="entry name" value="Retrovirus zinc finger-like domains"/>
    <property type="match status" value="1"/>
</dbReference>
<dbReference type="Proteomes" id="UP001211065">
    <property type="component" value="Unassembled WGS sequence"/>
</dbReference>
<dbReference type="InterPro" id="IPR001878">
    <property type="entry name" value="Znf_CCHC"/>
</dbReference>
<dbReference type="Pfam" id="PF13696">
    <property type="entry name" value="zf-CCHC_2"/>
    <property type="match status" value="2"/>
</dbReference>
<evidence type="ECO:0000256" key="3">
    <source>
        <dbReference type="ARBA" id="ARBA00022833"/>
    </source>
</evidence>
<evidence type="ECO:0000256" key="1">
    <source>
        <dbReference type="ARBA" id="ARBA00022723"/>
    </source>
</evidence>
<keyword evidence="8" id="KW-1185">Reference proteome</keyword>
<evidence type="ECO:0000256" key="5">
    <source>
        <dbReference type="SAM" id="MobiDB-lite"/>
    </source>
</evidence>
<dbReference type="InterPro" id="IPR036875">
    <property type="entry name" value="Znf_CCHC_sf"/>
</dbReference>
<comment type="caution">
    <text evidence="7">The sequence shown here is derived from an EMBL/GenBank/DDBJ whole genome shotgun (WGS) entry which is preliminary data.</text>
</comment>